<dbReference type="PANTHER" id="PTHR30055">
    <property type="entry name" value="HTH-TYPE TRANSCRIPTIONAL REGULATOR RUTR"/>
    <property type="match status" value="1"/>
</dbReference>
<keyword evidence="6" id="KW-1185">Reference proteome</keyword>
<evidence type="ECO:0000256" key="1">
    <source>
        <dbReference type="ARBA" id="ARBA00023125"/>
    </source>
</evidence>
<dbReference type="InterPro" id="IPR050109">
    <property type="entry name" value="HTH-type_TetR-like_transc_reg"/>
</dbReference>
<dbReference type="InterPro" id="IPR001647">
    <property type="entry name" value="HTH_TetR"/>
</dbReference>
<feature type="DNA-binding region" description="H-T-H motif" evidence="2">
    <location>
        <begin position="65"/>
        <end position="84"/>
    </location>
</feature>
<evidence type="ECO:0000259" key="4">
    <source>
        <dbReference type="PROSITE" id="PS50977"/>
    </source>
</evidence>
<protein>
    <submittedName>
        <fullName evidence="5">TetR/AcrR family transcriptional regulator</fullName>
    </submittedName>
</protein>
<evidence type="ECO:0000256" key="3">
    <source>
        <dbReference type="SAM" id="MobiDB-lite"/>
    </source>
</evidence>
<feature type="region of interest" description="Disordered" evidence="3">
    <location>
        <begin position="12"/>
        <end position="42"/>
    </location>
</feature>
<name>A0ABR7L568_9PSEU</name>
<evidence type="ECO:0000313" key="5">
    <source>
        <dbReference type="EMBL" id="MBC6447815.1"/>
    </source>
</evidence>
<gene>
    <name evidence="5" type="ORF">GPZ80_11600</name>
</gene>
<dbReference type="EMBL" id="JABVED010000005">
    <property type="protein sequence ID" value="MBC6447815.1"/>
    <property type="molecule type" value="Genomic_DNA"/>
</dbReference>
<dbReference type="PROSITE" id="PS50977">
    <property type="entry name" value="HTH_TETR_2"/>
    <property type="match status" value="1"/>
</dbReference>
<dbReference type="Proteomes" id="UP000734823">
    <property type="component" value="Unassembled WGS sequence"/>
</dbReference>
<dbReference type="SUPFAM" id="SSF46689">
    <property type="entry name" value="Homeodomain-like"/>
    <property type="match status" value="1"/>
</dbReference>
<dbReference type="PRINTS" id="PR00455">
    <property type="entry name" value="HTHTETR"/>
</dbReference>
<dbReference type="PANTHER" id="PTHR30055:SF226">
    <property type="entry name" value="HTH-TYPE TRANSCRIPTIONAL REGULATOR PKSA"/>
    <property type="match status" value="1"/>
</dbReference>
<accession>A0ABR7L568</accession>
<proteinExistence type="predicted"/>
<evidence type="ECO:0000313" key="6">
    <source>
        <dbReference type="Proteomes" id="UP000734823"/>
    </source>
</evidence>
<evidence type="ECO:0000256" key="2">
    <source>
        <dbReference type="PROSITE-ProRule" id="PRU00335"/>
    </source>
</evidence>
<comment type="caution">
    <text evidence="5">The sequence shown here is derived from an EMBL/GenBank/DDBJ whole genome shotgun (WGS) entry which is preliminary data.</text>
</comment>
<organism evidence="5 6">
    <name type="scientific">Actinokineospora xionganensis</name>
    <dbReference type="NCBI Taxonomy" id="2684470"/>
    <lineage>
        <taxon>Bacteria</taxon>
        <taxon>Bacillati</taxon>
        <taxon>Actinomycetota</taxon>
        <taxon>Actinomycetes</taxon>
        <taxon>Pseudonocardiales</taxon>
        <taxon>Pseudonocardiaceae</taxon>
        <taxon>Actinokineospora</taxon>
    </lineage>
</organism>
<dbReference type="Pfam" id="PF00440">
    <property type="entry name" value="TetR_N"/>
    <property type="match status" value="1"/>
</dbReference>
<dbReference type="InterPro" id="IPR009057">
    <property type="entry name" value="Homeodomain-like_sf"/>
</dbReference>
<reference evidence="5 6" key="1">
    <citation type="submission" date="2020-06" db="EMBL/GenBank/DDBJ databases">
        <title>Actinokineospora xiongansis sp. nov., isolated from soil of Baiyangdian.</title>
        <authorList>
            <person name="Zhang X."/>
        </authorList>
    </citation>
    <scope>NUCLEOTIDE SEQUENCE [LARGE SCALE GENOMIC DNA]</scope>
    <source>
        <strain evidence="5 6">HBU206404</strain>
    </source>
</reference>
<sequence length="231" mass="25244">MHVSYDLKVHARSTARKVPPTARGGDVVSTTRTHRTQQERREQTREALLDATITCLVELGYARTTVQEICARAGVSRGAQQHHFTTKAELMTAALEHLFDRLIAEVVEGAAVLAPGRERLIKGIDMLWAAYSGTLSTAAVELWVAARTDTELREALLPVDRALGHATLQALRAAAESDSPESTGQAETMLLLTINLVRGLALDAMIGGDPKRRARLLEEWKAAALQRYLGD</sequence>
<keyword evidence="1 2" id="KW-0238">DNA-binding</keyword>
<feature type="domain" description="HTH tetR-type" evidence="4">
    <location>
        <begin position="42"/>
        <end position="102"/>
    </location>
</feature>
<dbReference type="Gene3D" id="1.10.357.10">
    <property type="entry name" value="Tetracycline Repressor, domain 2"/>
    <property type="match status" value="1"/>
</dbReference>